<accession>A0AAN9SP25</accession>
<gene>
    <name evidence="1" type="ORF">VNO78_11346</name>
</gene>
<evidence type="ECO:0000313" key="2">
    <source>
        <dbReference type="Proteomes" id="UP001386955"/>
    </source>
</evidence>
<dbReference type="AlphaFoldDB" id="A0AAN9SP25"/>
<keyword evidence="2" id="KW-1185">Reference proteome</keyword>
<proteinExistence type="predicted"/>
<dbReference type="Proteomes" id="UP001386955">
    <property type="component" value="Unassembled WGS sequence"/>
</dbReference>
<name>A0AAN9SP25_PSOTE</name>
<evidence type="ECO:0000313" key="1">
    <source>
        <dbReference type="EMBL" id="KAK7400146.1"/>
    </source>
</evidence>
<dbReference type="EMBL" id="JAYMYS010000003">
    <property type="protein sequence ID" value="KAK7400146.1"/>
    <property type="molecule type" value="Genomic_DNA"/>
</dbReference>
<protein>
    <submittedName>
        <fullName evidence="1">Uncharacterized protein</fullName>
    </submittedName>
</protein>
<comment type="caution">
    <text evidence="1">The sequence shown here is derived from an EMBL/GenBank/DDBJ whole genome shotgun (WGS) entry which is preliminary data.</text>
</comment>
<reference evidence="1 2" key="1">
    <citation type="submission" date="2024-01" db="EMBL/GenBank/DDBJ databases">
        <title>The genomes of 5 underutilized Papilionoideae crops provide insights into root nodulation and disease resistanc.</title>
        <authorList>
            <person name="Jiang F."/>
        </authorList>
    </citation>
    <scope>NUCLEOTIDE SEQUENCE [LARGE SCALE GENOMIC DNA]</scope>
    <source>
        <strain evidence="1">DUOXIRENSHENG_FW03</strain>
        <tissue evidence="1">Leaves</tissue>
    </source>
</reference>
<sequence>MIWSARLWLHGEVTMTEGQTTKDKTREKHSRGNACKYPLAHTTDPCRRALSHCPSTTKPFSQLPTFNSNSLTQFSRARK</sequence>
<organism evidence="1 2">
    <name type="scientific">Psophocarpus tetragonolobus</name>
    <name type="common">Winged bean</name>
    <name type="synonym">Dolichos tetragonolobus</name>
    <dbReference type="NCBI Taxonomy" id="3891"/>
    <lineage>
        <taxon>Eukaryota</taxon>
        <taxon>Viridiplantae</taxon>
        <taxon>Streptophyta</taxon>
        <taxon>Embryophyta</taxon>
        <taxon>Tracheophyta</taxon>
        <taxon>Spermatophyta</taxon>
        <taxon>Magnoliopsida</taxon>
        <taxon>eudicotyledons</taxon>
        <taxon>Gunneridae</taxon>
        <taxon>Pentapetalae</taxon>
        <taxon>rosids</taxon>
        <taxon>fabids</taxon>
        <taxon>Fabales</taxon>
        <taxon>Fabaceae</taxon>
        <taxon>Papilionoideae</taxon>
        <taxon>50 kb inversion clade</taxon>
        <taxon>NPAAA clade</taxon>
        <taxon>indigoferoid/millettioid clade</taxon>
        <taxon>Phaseoleae</taxon>
        <taxon>Psophocarpus</taxon>
    </lineage>
</organism>